<evidence type="ECO:0000259" key="4">
    <source>
        <dbReference type="SMART" id="SM00822"/>
    </source>
</evidence>
<sequence>MKQRLEKLFQEKVNGKTVLITGASSGIGLTAAHRLADAGAHVLLVARTKETLDEVKAEIEAKGGQASVFPCDLNDMDSIDEVSKQILASVDHIDILINNAGRSIRRAVHESTDRFHDFERTMQLNYFGAIRLVMNILPQMMIRRDGHIINISSIGVLANATRFSAYVASKAALDAFSRCLSAEVHSHKIAITSIYMPLVRTPMIAPTKIYKYVPTLSPEQASDLIAYAIVKRPKKVATNLGRLASITYSIAPDINNKLMSIGYNLFPSSSASVGKQEKLNFVQKAYARLFPGEHW</sequence>
<dbReference type="Gene3D" id="3.40.50.720">
    <property type="entry name" value="NAD(P)-binding Rossmann-like Domain"/>
    <property type="match status" value="1"/>
</dbReference>
<dbReference type="OrthoDB" id="9810734at2"/>
<dbReference type="InterPro" id="IPR002347">
    <property type="entry name" value="SDR_fam"/>
</dbReference>
<keyword evidence="2" id="KW-0560">Oxidoreductase</keyword>
<dbReference type="GO" id="GO:0016491">
    <property type="term" value="F:oxidoreductase activity"/>
    <property type="evidence" value="ECO:0007669"/>
    <property type="project" value="UniProtKB-KW"/>
</dbReference>
<comment type="caution">
    <text evidence="5">The sequence shown here is derived from an EMBL/GenBank/DDBJ whole genome shotgun (WGS) entry which is preliminary data.</text>
</comment>
<keyword evidence="6" id="KW-1185">Reference proteome</keyword>
<dbReference type="Proteomes" id="UP000076276">
    <property type="component" value="Unassembled WGS sequence"/>
</dbReference>
<evidence type="ECO:0000256" key="3">
    <source>
        <dbReference type="RuleBase" id="RU000363"/>
    </source>
</evidence>
<dbReference type="SUPFAM" id="SSF51735">
    <property type="entry name" value="NAD(P)-binding Rossmann-fold domains"/>
    <property type="match status" value="1"/>
</dbReference>
<feature type="domain" description="Ketoreductase" evidence="4">
    <location>
        <begin position="16"/>
        <end position="196"/>
    </location>
</feature>
<evidence type="ECO:0000256" key="1">
    <source>
        <dbReference type="ARBA" id="ARBA00006484"/>
    </source>
</evidence>
<dbReference type="InterPro" id="IPR020904">
    <property type="entry name" value="Sc_DH/Rdtase_CS"/>
</dbReference>
<dbReference type="InterPro" id="IPR057326">
    <property type="entry name" value="KR_dom"/>
</dbReference>
<dbReference type="PROSITE" id="PS00061">
    <property type="entry name" value="ADH_SHORT"/>
    <property type="match status" value="1"/>
</dbReference>
<dbReference type="AlphaFoldDB" id="A0A151XZY3"/>
<evidence type="ECO:0000313" key="5">
    <source>
        <dbReference type="EMBL" id="KYQ71340.1"/>
    </source>
</evidence>
<gene>
    <name evidence="5" type="ORF">AZH43_15075</name>
</gene>
<dbReference type="PANTHER" id="PTHR44196:SF1">
    <property type="entry name" value="DEHYDROGENASE_REDUCTASE SDR FAMILY MEMBER 7B"/>
    <property type="match status" value="1"/>
</dbReference>
<dbReference type="STRING" id="1806892.AZH43_15075"/>
<accession>A0A151XZY3</accession>
<name>A0A151XZY3_9GAMM</name>
<dbReference type="Pfam" id="PF00106">
    <property type="entry name" value="adh_short"/>
    <property type="match status" value="1"/>
</dbReference>
<organism evidence="5 6">
    <name type="scientific">Acinetobacter pragensis</name>
    <dbReference type="NCBI Taxonomy" id="1806892"/>
    <lineage>
        <taxon>Bacteria</taxon>
        <taxon>Pseudomonadati</taxon>
        <taxon>Pseudomonadota</taxon>
        <taxon>Gammaproteobacteria</taxon>
        <taxon>Moraxellales</taxon>
        <taxon>Moraxellaceae</taxon>
        <taxon>Acinetobacter</taxon>
    </lineage>
</organism>
<dbReference type="InterPro" id="IPR036291">
    <property type="entry name" value="NAD(P)-bd_dom_sf"/>
</dbReference>
<protein>
    <submittedName>
        <fullName evidence="5">Fatty acyl-CoA reductase</fullName>
    </submittedName>
</protein>
<evidence type="ECO:0000313" key="6">
    <source>
        <dbReference type="Proteomes" id="UP000076276"/>
    </source>
</evidence>
<dbReference type="EMBL" id="LUAW01000028">
    <property type="protein sequence ID" value="KYQ71340.1"/>
    <property type="molecule type" value="Genomic_DNA"/>
</dbReference>
<dbReference type="CDD" id="cd05233">
    <property type="entry name" value="SDR_c"/>
    <property type="match status" value="1"/>
</dbReference>
<dbReference type="SMART" id="SM00822">
    <property type="entry name" value="PKS_KR"/>
    <property type="match status" value="1"/>
</dbReference>
<dbReference type="PRINTS" id="PR00080">
    <property type="entry name" value="SDRFAMILY"/>
</dbReference>
<dbReference type="GO" id="GO:0016020">
    <property type="term" value="C:membrane"/>
    <property type="evidence" value="ECO:0007669"/>
    <property type="project" value="TreeGrafter"/>
</dbReference>
<evidence type="ECO:0000256" key="2">
    <source>
        <dbReference type="ARBA" id="ARBA00023002"/>
    </source>
</evidence>
<comment type="similarity">
    <text evidence="1 3">Belongs to the short-chain dehydrogenases/reductases (SDR) family.</text>
</comment>
<proteinExistence type="inferred from homology"/>
<reference evidence="5 6" key="1">
    <citation type="submission" date="2016-03" db="EMBL/GenBank/DDBJ databases">
        <title>Acinetobacter genomospecies 28 strain ANC 4149.</title>
        <authorList>
            <person name="Radolfova-Krizova L."/>
            <person name="Nemec A."/>
        </authorList>
    </citation>
    <scope>NUCLEOTIDE SEQUENCE [LARGE SCALE GENOMIC DNA]</scope>
    <source>
        <strain evidence="5 6">ANC 4149</strain>
    </source>
</reference>
<dbReference type="RefSeq" id="WP_067670208.1">
    <property type="nucleotide sequence ID" value="NZ_CBCSIK010000004.1"/>
</dbReference>
<dbReference type="PANTHER" id="PTHR44196">
    <property type="entry name" value="DEHYDROGENASE/REDUCTASE SDR FAMILY MEMBER 7B"/>
    <property type="match status" value="1"/>
</dbReference>
<dbReference type="PRINTS" id="PR00081">
    <property type="entry name" value="GDHRDH"/>
</dbReference>